<dbReference type="Gene3D" id="1.20.120.350">
    <property type="entry name" value="Voltage-gated potassium channels. Chain C"/>
    <property type="match status" value="1"/>
</dbReference>
<proteinExistence type="predicted"/>
<sequence>MAFLTRLDSPFVRESKTEKIGLGFVEVLLTSAIASECALDVWAQGVRAYFISLWHIFDFALALTSIACLAAEAVAVRSLPERPAAMLIMLRYGMMVARIVKFAHDACSAQIRVRVVREAAVDFSKLPSDDDNDSI</sequence>
<dbReference type="AlphaFoldDB" id="A0A7J6QTL0"/>
<dbReference type="Pfam" id="PF00520">
    <property type="entry name" value="Ion_trans"/>
    <property type="match status" value="1"/>
</dbReference>
<evidence type="ECO:0000313" key="6">
    <source>
        <dbReference type="EMBL" id="KAF4711678.1"/>
    </source>
</evidence>
<dbReference type="GO" id="GO:0005216">
    <property type="term" value="F:monoatomic ion channel activity"/>
    <property type="evidence" value="ECO:0007669"/>
    <property type="project" value="InterPro"/>
</dbReference>
<feature type="domain" description="Ion transport" evidence="5">
    <location>
        <begin position="7"/>
        <end position="117"/>
    </location>
</feature>
<feature type="non-terminal residue" evidence="6">
    <location>
        <position position="1"/>
    </location>
</feature>
<dbReference type="GO" id="GO:0016020">
    <property type="term" value="C:membrane"/>
    <property type="evidence" value="ECO:0007669"/>
    <property type="project" value="UniProtKB-SubCell"/>
</dbReference>
<evidence type="ECO:0000256" key="2">
    <source>
        <dbReference type="ARBA" id="ARBA00022692"/>
    </source>
</evidence>
<dbReference type="Proteomes" id="UP000574390">
    <property type="component" value="Unassembled WGS sequence"/>
</dbReference>
<evidence type="ECO:0000256" key="1">
    <source>
        <dbReference type="ARBA" id="ARBA00004141"/>
    </source>
</evidence>
<reference evidence="6 7" key="1">
    <citation type="submission" date="2020-04" db="EMBL/GenBank/DDBJ databases">
        <title>Perkinsus olseni comparative genomics.</title>
        <authorList>
            <person name="Bogema D.R."/>
        </authorList>
    </citation>
    <scope>NUCLEOTIDE SEQUENCE [LARGE SCALE GENOMIC DNA]</scope>
    <source>
        <strain evidence="6">ATCC PRA-205</strain>
    </source>
</reference>
<accession>A0A7J6QTL0</accession>
<keyword evidence="3" id="KW-1133">Transmembrane helix</keyword>
<protein>
    <recommendedName>
        <fullName evidence="5">Ion transport domain-containing protein</fullName>
    </recommendedName>
</protein>
<keyword evidence="4" id="KW-0472">Membrane</keyword>
<gene>
    <name evidence="6" type="ORF">FOZ62_018794</name>
</gene>
<evidence type="ECO:0000313" key="7">
    <source>
        <dbReference type="Proteomes" id="UP000574390"/>
    </source>
</evidence>
<keyword evidence="2" id="KW-0812">Transmembrane</keyword>
<organism evidence="6 7">
    <name type="scientific">Perkinsus olseni</name>
    <name type="common">Perkinsus atlanticus</name>
    <dbReference type="NCBI Taxonomy" id="32597"/>
    <lineage>
        <taxon>Eukaryota</taxon>
        <taxon>Sar</taxon>
        <taxon>Alveolata</taxon>
        <taxon>Perkinsozoa</taxon>
        <taxon>Perkinsea</taxon>
        <taxon>Perkinsida</taxon>
        <taxon>Perkinsidae</taxon>
        <taxon>Perkinsus</taxon>
    </lineage>
</organism>
<comment type="caution">
    <text evidence="6">The sequence shown here is derived from an EMBL/GenBank/DDBJ whole genome shotgun (WGS) entry which is preliminary data.</text>
</comment>
<evidence type="ECO:0000256" key="3">
    <source>
        <dbReference type="ARBA" id="ARBA00022989"/>
    </source>
</evidence>
<dbReference type="InterPro" id="IPR005821">
    <property type="entry name" value="Ion_trans_dom"/>
</dbReference>
<name>A0A7J6QTL0_PEROL</name>
<evidence type="ECO:0000259" key="5">
    <source>
        <dbReference type="Pfam" id="PF00520"/>
    </source>
</evidence>
<dbReference type="InterPro" id="IPR027359">
    <property type="entry name" value="Volt_channel_dom_sf"/>
</dbReference>
<comment type="subcellular location">
    <subcellularLocation>
        <location evidence="1">Membrane</location>
        <topology evidence="1">Multi-pass membrane protein</topology>
    </subcellularLocation>
</comment>
<dbReference type="EMBL" id="JABANM010027208">
    <property type="protein sequence ID" value="KAF4711678.1"/>
    <property type="molecule type" value="Genomic_DNA"/>
</dbReference>
<evidence type="ECO:0000256" key="4">
    <source>
        <dbReference type="ARBA" id="ARBA00023136"/>
    </source>
</evidence>